<name>A0A0E0FC56_9ORYZ</name>
<evidence type="ECO:0000313" key="2">
    <source>
        <dbReference type="EnsemblPlants" id="OMERI12G08500.1"/>
    </source>
</evidence>
<protein>
    <recommendedName>
        <fullName evidence="4">DUF834 domain-containing protein</fullName>
    </recommendedName>
</protein>
<evidence type="ECO:0008006" key="4">
    <source>
        <dbReference type="Google" id="ProtNLM"/>
    </source>
</evidence>
<reference evidence="2" key="2">
    <citation type="submission" date="2018-05" db="EMBL/GenBank/DDBJ databases">
        <title>OmerRS3 (Oryza meridionalis Reference Sequence Version 3).</title>
        <authorList>
            <person name="Zhang J."/>
            <person name="Kudrna D."/>
            <person name="Lee S."/>
            <person name="Talag J."/>
            <person name="Welchert J."/>
            <person name="Wing R.A."/>
        </authorList>
    </citation>
    <scope>NUCLEOTIDE SEQUENCE [LARGE SCALE GENOMIC DNA]</scope>
    <source>
        <strain evidence="2">cv. OR44</strain>
    </source>
</reference>
<dbReference type="HOGENOM" id="CLU_3017568_0_0_1"/>
<organism evidence="2">
    <name type="scientific">Oryza meridionalis</name>
    <dbReference type="NCBI Taxonomy" id="40149"/>
    <lineage>
        <taxon>Eukaryota</taxon>
        <taxon>Viridiplantae</taxon>
        <taxon>Streptophyta</taxon>
        <taxon>Embryophyta</taxon>
        <taxon>Tracheophyta</taxon>
        <taxon>Spermatophyta</taxon>
        <taxon>Magnoliopsida</taxon>
        <taxon>Liliopsida</taxon>
        <taxon>Poales</taxon>
        <taxon>Poaceae</taxon>
        <taxon>BOP clade</taxon>
        <taxon>Oryzoideae</taxon>
        <taxon>Oryzeae</taxon>
        <taxon>Oryzinae</taxon>
        <taxon>Oryza</taxon>
    </lineage>
</organism>
<evidence type="ECO:0000313" key="3">
    <source>
        <dbReference type="Proteomes" id="UP000008021"/>
    </source>
</evidence>
<dbReference type="Gramene" id="OMERI12G08500.1">
    <property type="protein sequence ID" value="OMERI12G08500.1"/>
    <property type="gene ID" value="OMERI12G08500"/>
</dbReference>
<feature type="compositionally biased region" description="Gly residues" evidence="1">
    <location>
        <begin position="47"/>
        <end position="56"/>
    </location>
</feature>
<reference evidence="2" key="1">
    <citation type="submission" date="2015-04" db="UniProtKB">
        <authorList>
            <consortium name="EnsemblPlants"/>
        </authorList>
    </citation>
    <scope>IDENTIFICATION</scope>
</reference>
<keyword evidence="3" id="KW-1185">Reference proteome</keyword>
<feature type="compositionally biased region" description="Low complexity" evidence="1">
    <location>
        <begin position="33"/>
        <end position="44"/>
    </location>
</feature>
<dbReference type="AlphaFoldDB" id="A0A0E0FC56"/>
<dbReference type="EnsemblPlants" id="OMERI12G08500.1">
    <property type="protein sequence ID" value="OMERI12G08500.1"/>
    <property type="gene ID" value="OMERI12G08500"/>
</dbReference>
<accession>A0A0E0FC56</accession>
<dbReference type="Proteomes" id="UP000008021">
    <property type="component" value="Chromosome 12"/>
</dbReference>
<feature type="region of interest" description="Disordered" evidence="1">
    <location>
        <begin position="1"/>
        <end position="56"/>
    </location>
</feature>
<sequence>MGSGGACPRREPVAAGVPASEEAMQQAGKVRRASGVVSGVAPAAREAGGGDCFELA</sequence>
<evidence type="ECO:0000256" key="1">
    <source>
        <dbReference type="SAM" id="MobiDB-lite"/>
    </source>
</evidence>
<proteinExistence type="predicted"/>